<evidence type="ECO:0000256" key="1">
    <source>
        <dbReference type="SAM" id="Phobius"/>
    </source>
</evidence>
<accession>A0A9D1D5F3</accession>
<keyword evidence="1" id="KW-0472">Membrane</keyword>
<keyword evidence="1" id="KW-0812">Transmembrane</keyword>
<protein>
    <submittedName>
        <fullName evidence="2">DUF2752 domain-containing protein</fullName>
    </submittedName>
</protein>
<dbReference type="EMBL" id="DVGC01000025">
    <property type="protein sequence ID" value="HIR05233.1"/>
    <property type="molecule type" value="Genomic_DNA"/>
</dbReference>
<sequence length="109" mass="12454">MRWPCLFRVLTGLYCPGCGGTRAVWELLTGHPVRSFLYHPLVPYSAAVALWLLISHLLYRYTGNERYHRELELGYVYVGIAVIILNFVIKNVLLLSGTDVLELLSQGRF</sequence>
<keyword evidence="1" id="KW-1133">Transmembrane helix</keyword>
<dbReference type="Proteomes" id="UP000824250">
    <property type="component" value="Unassembled WGS sequence"/>
</dbReference>
<dbReference type="AlphaFoldDB" id="A0A9D1D5F3"/>
<evidence type="ECO:0000313" key="2">
    <source>
        <dbReference type="EMBL" id="HIR05233.1"/>
    </source>
</evidence>
<name>A0A9D1D5F3_9FIRM</name>
<evidence type="ECO:0000313" key="3">
    <source>
        <dbReference type="Proteomes" id="UP000824250"/>
    </source>
</evidence>
<dbReference type="Pfam" id="PF10825">
    <property type="entry name" value="DUF2752"/>
    <property type="match status" value="1"/>
</dbReference>
<comment type="caution">
    <text evidence="2">The sequence shown here is derived from an EMBL/GenBank/DDBJ whole genome shotgun (WGS) entry which is preliminary data.</text>
</comment>
<dbReference type="InterPro" id="IPR021215">
    <property type="entry name" value="DUF2752"/>
</dbReference>
<gene>
    <name evidence="2" type="ORF">IAB28_04630</name>
</gene>
<reference evidence="2" key="1">
    <citation type="submission" date="2020-10" db="EMBL/GenBank/DDBJ databases">
        <authorList>
            <person name="Gilroy R."/>
        </authorList>
    </citation>
    <scope>NUCLEOTIDE SEQUENCE</scope>
    <source>
        <strain evidence="2">CHK180-2868</strain>
    </source>
</reference>
<reference evidence="2" key="2">
    <citation type="journal article" date="2021" name="PeerJ">
        <title>Extensive microbial diversity within the chicken gut microbiome revealed by metagenomics and culture.</title>
        <authorList>
            <person name="Gilroy R."/>
            <person name="Ravi A."/>
            <person name="Getino M."/>
            <person name="Pursley I."/>
            <person name="Horton D.L."/>
            <person name="Alikhan N.F."/>
            <person name="Baker D."/>
            <person name="Gharbi K."/>
            <person name="Hall N."/>
            <person name="Watson M."/>
            <person name="Adriaenssens E.M."/>
            <person name="Foster-Nyarko E."/>
            <person name="Jarju S."/>
            <person name="Secka A."/>
            <person name="Antonio M."/>
            <person name="Oren A."/>
            <person name="Chaudhuri R.R."/>
            <person name="La Ragione R."/>
            <person name="Hildebrand F."/>
            <person name="Pallen M.J."/>
        </authorList>
    </citation>
    <scope>NUCLEOTIDE SEQUENCE</scope>
    <source>
        <strain evidence="2">CHK180-2868</strain>
    </source>
</reference>
<feature type="transmembrane region" description="Helical" evidence="1">
    <location>
        <begin position="71"/>
        <end position="89"/>
    </location>
</feature>
<proteinExistence type="predicted"/>
<organism evidence="2 3">
    <name type="scientific">Candidatus Copromonas faecavium</name>
    <name type="common">nom. illeg.</name>
    <dbReference type="NCBI Taxonomy" id="2840740"/>
    <lineage>
        <taxon>Bacteria</taxon>
        <taxon>Bacillati</taxon>
        <taxon>Bacillota</taxon>
        <taxon>Clostridia</taxon>
        <taxon>Lachnospirales</taxon>
        <taxon>Lachnospiraceae</taxon>
        <taxon>Candidatus Copromonas (nom. illeg.)</taxon>
    </lineage>
</organism>
<feature type="transmembrane region" description="Helical" evidence="1">
    <location>
        <begin position="36"/>
        <end position="59"/>
    </location>
</feature>